<evidence type="ECO:0000256" key="5">
    <source>
        <dbReference type="ARBA" id="ARBA00022596"/>
    </source>
</evidence>
<dbReference type="InterPro" id="IPR004361">
    <property type="entry name" value="Glyoxalase_1"/>
</dbReference>
<dbReference type="Proteomes" id="UP000033651">
    <property type="component" value="Unassembled WGS sequence"/>
</dbReference>
<evidence type="ECO:0000259" key="15">
    <source>
        <dbReference type="PROSITE" id="PS51819"/>
    </source>
</evidence>
<dbReference type="NCBIfam" id="TIGR00068">
    <property type="entry name" value="glyox_I"/>
    <property type="match status" value="1"/>
</dbReference>
<evidence type="ECO:0000256" key="12">
    <source>
        <dbReference type="ARBA" id="ARBA00033298"/>
    </source>
</evidence>
<dbReference type="PANTHER" id="PTHR10374:SF30">
    <property type="entry name" value="LACTOYLGLUTATHIONE LYASE"/>
    <property type="match status" value="1"/>
</dbReference>
<evidence type="ECO:0000256" key="10">
    <source>
        <dbReference type="ARBA" id="ARBA00030892"/>
    </source>
</evidence>
<dbReference type="InterPro" id="IPR029068">
    <property type="entry name" value="Glyas_Bleomycin-R_OHBP_Dase"/>
</dbReference>
<dbReference type="GO" id="GO:0004462">
    <property type="term" value="F:lactoylglutathione lyase activity"/>
    <property type="evidence" value="ECO:0007669"/>
    <property type="project" value="UniProtKB-EC"/>
</dbReference>
<dbReference type="Pfam" id="PF00903">
    <property type="entry name" value="Glyoxalase"/>
    <property type="match status" value="1"/>
</dbReference>
<feature type="binding site" evidence="14">
    <location>
        <position position="94"/>
    </location>
    <ligand>
        <name>Zn(2+)</name>
        <dbReference type="ChEBI" id="CHEBI:29105"/>
        <note>ligand shared between dimeric partners</note>
    </ligand>
</feature>
<evidence type="ECO:0000256" key="2">
    <source>
        <dbReference type="ARBA" id="ARBA00005008"/>
    </source>
</evidence>
<evidence type="ECO:0000313" key="17">
    <source>
        <dbReference type="Proteomes" id="UP000033651"/>
    </source>
</evidence>
<feature type="binding site" evidence="14">
    <location>
        <position position="121"/>
    </location>
    <ligand>
        <name>Zn(2+)</name>
        <dbReference type="ChEBI" id="CHEBI:29105"/>
        <note>ligand shared between dimeric partners</note>
    </ligand>
</feature>
<evidence type="ECO:0000256" key="14">
    <source>
        <dbReference type="PIRSR" id="PIRSR604361-3"/>
    </source>
</evidence>
<dbReference type="PANTHER" id="PTHR10374">
    <property type="entry name" value="LACTOYLGLUTATHIONE LYASE GLYOXALASE I"/>
    <property type="match status" value="1"/>
</dbReference>
<dbReference type="CDD" id="cd07233">
    <property type="entry name" value="GlxI_Zn"/>
    <property type="match status" value="1"/>
</dbReference>
<feature type="binding site" evidence="14">
    <location>
        <position position="167"/>
    </location>
    <ligand>
        <name>Zn(2+)</name>
        <dbReference type="ChEBI" id="CHEBI:29105"/>
        <note>ligand shared between dimeric partners</note>
    </ligand>
</feature>
<feature type="domain" description="VOC" evidence="15">
    <location>
        <begin position="24"/>
        <end position="171"/>
    </location>
</feature>
<keyword evidence="7 14" id="KW-0862">Zinc</keyword>
<dbReference type="EMBL" id="JZRB01000058">
    <property type="protein sequence ID" value="KJV26387.1"/>
    <property type="molecule type" value="Genomic_DNA"/>
</dbReference>
<evidence type="ECO:0000313" key="16">
    <source>
        <dbReference type="EMBL" id="KJV26387.1"/>
    </source>
</evidence>
<dbReference type="Gene3D" id="3.10.180.10">
    <property type="entry name" value="2,3-Dihydroxybiphenyl 1,2-Dioxygenase, domain 1"/>
    <property type="match status" value="1"/>
</dbReference>
<comment type="similarity">
    <text evidence="3">Belongs to the glyoxalase I family.</text>
</comment>
<dbReference type="UniPathway" id="UPA00619">
    <property type="reaction ID" value="UER00675"/>
</dbReference>
<evidence type="ECO:0000256" key="6">
    <source>
        <dbReference type="ARBA" id="ARBA00022723"/>
    </source>
</evidence>
<comment type="caution">
    <text evidence="16">The sequence shown here is derived from an EMBL/GenBank/DDBJ whole genome shotgun (WGS) entry which is preliminary data.</text>
</comment>
<dbReference type="InterPro" id="IPR037523">
    <property type="entry name" value="VOC_core"/>
</dbReference>
<feature type="active site" description="Proton donor/acceptor" evidence="13">
    <location>
        <position position="167"/>
    </location>
</feature>
<dbReference type="RefSeq" id="WP_045831176.1">
    <property type="nucleotide sequence ID" value="NZ_JZRB01000058.1"/>
</dbReference>
<dbReference type="PROSITE" id="PS00934">
    <property type="entry name" value="GLYOXALASE_I_1"/>
    <property type="match status" value="1"/>
</dbReference>
<evidence type="ECO:0000256" key="1">
    <source>
        <dbReference type="ARBA" id="ARBA00001967"/>
    </source>
</evidence>
<accession>A0A0F3K5V9</accession>
<dbReference type="PROSITE" id="PS51819">
    <property type="entry name" value="VOC"/>
    <property type="match status" value="1"/>
</dbReference>
<dbReference type="AlphaFoldDB" id="A0A0F3K5V9"/>
<sequence length="193" mass="21557">MPLSDVTSLPGVTVSPDIATRRYVFNHTMIRVRDLAVSLDFYTRVLGFTPVYKQDFPAAAFTIVYLVLVGDRSVIPDDDADRLRWVLAQPGVLELTHNHGTETLEATPYHNGNSEPRGFGHLCVSVPDVTVACARFEAMGVPFQKRLTDGTMKHIAFIRDPDNYWIELLQPTPLYEPPKEEATKAGEDTKEAP</sequence>
<proteinExistence type="inferred from homology"/>
<evidence type="ECO:0000256" key="11">
    <source>
        <dbReference type="ARBA" id="ARBA00032460"/>
    </source>
</evidence>
<evidence type="ECO:0000256" key="4">
    <source>
        <dbReference type="ARBA" id="ARBA00012081"/>
    </source>
</evidence>
<dbReference type="GO" id="GO:0046872">
    <property type="term" value="F:metal ion binding"/>
    <property type="evidence" value="ECO:0007669"/>
    <property type="project" value="UniProtKB-KW"/>
</dbReference>
<evidence type="ECO:0000256" key="13">
    <source>
        <dbReference type="PIRSR" id="PIRSR604361-1"/>
    </source>
</evidence>
<organism evidence="16 17">
    <name type="scientific">Luteibacter yeojuensis</name>
    <dbReference type="NCBI Taxonomy" id="345309"/>
    <lineage>
        <taxon>Bacteria</taxon>
        <taxon>Pseudomonadati</taxon>
        <taxon>Pseudomonadota</taxon>
        <taxon>Gammaproteobacteria</taxon>
        <taxon>Lysobacterales</taxon>
        <taxon>Rhodanobacteraceae</taxon>
        <taxon>Luteibacter</taxon>
    </lineage>
</organism>
<evidence type="ECO:0000256" key="9">
    <source>
        <dbReference type="ARBA" id="ARBA00030291"/>
    </source>
</evidence>
<comment type="cofactor">
    <cofactor evidence="14">
        <name>Zn(2+)</name>
        <dbReference type="ChEBI" id="CHEBI:29105"/>
    </cofactor>
    <text evidence="14">Binds 1 zinc ion per subunit. In the homodimer, two zinc ions are bound between subunits.</text>
</comment>
<reference evidence="16 17" key="1">
    <citation type="submission" date="2015-03" db="EMBL/GenBank/DDBJ databases">
        <title>Draft genome sequence of Luteibacter yeojuensis strain SU11.</title>
        <authorList>
            <person name="Sulaiman J."/>
            <person name="Priya K."/>
            <person name="Chan K.-G."/>
        </authorList>
    </citation>
    <scope>NUCLEOTIDE SEQUENCE [LARGE SCALE GENOMIC DNA]</scope>
    <source>
        <strain evidence="16 17">SU11</strain>
    </source>
</reference>
<keyword evidence="5" id="KW-0533">Nickel</keyword>
<keyword evidence="6 14" id="KW-0479">Metal-binding</keyword>
<dbReference type="PATRIC" id="fig|345309.4.peg.3576"/>
<gene>
    <name evidence="16" type="ORF">VI08_18830</name>
</gene>
<protein>
    <recommendedName>
        <fullName evidence="4">lactoylglutathione lyase</fullName>
        <ecNumber evidence="4">4.4.1.5</ecNumber>
    </recommendedName>
    <alternativeName>
        <fullName evidence="10">Aldoketomutase</fullName>
    </alternativeName>
    <alternativeName>
        <fullName evidence="9">Ketone-aldehyde mutase</fullName>
    </alternativeName>
    <alternativeName>
        <fullName evidence="11">Methylglyoxalase</fullName>
    </alternativeName>
    <alternativeName>
        <fullName evidence="12">S-D-lactoylglutathione methylglyoxal lyase</fullName>
    </alternativeName>
</protein>
<comment type="cofactor">
    <cofactor evidence="1">
        <name>Ni(2+)</name>
        <dbReference type="ChEBI" id="CHEBI:49786"/>
    </cofactor>
</comment>
<evidence type="ECO:0000256" key="3">
    <source>
        <dbReference type="ARBA" id="ARBA00010363"/>
    </source>
</evidence>
<dbReference type="EC" id="4.4.1.5" evidence="4"/>
<dbReference type="InterPro" id="IPR004360">
    <property type="entry name" value="Glyas_Fos-R_dOase_dom"/>
</dbReference>
<keyword evidence="8 16" id="KW-0456">Lyase</keyword>
<evidence type="ECO:0000256" key="8">
    <source>
        <dbReference type="ARBA" id="ARBA00023239"/>
    </source>
</evidence>
<dbReference type="OrthoDB" id="9789841at2"/>
<keyword evidence="17" id="KW-1185">Reference proteome</keyword>
<evidence type="ECO:0000256" key="7">
    <source>
        <dbReference type="ARBA" id="ARBA00022833"/>
    </source>
</evidence>
<dbReference type="SUPFAM" id="SSF54593">
    <property type="entry name" value="Glyoxalase/Bleomycin resistance protein/Dihydroxybiphenyl dioxygenase"/>
    <property type="match status" value="1"/>
</dbReference>
<dbReference type="InterPro" id="IPR018146">
    <property type="entry name" value="Glyoxalase_1_CS"/>
</dbReference>
<comment type="pathway">
    <text evidence="2">Secondary metabolite metabolism; methylglyoxal degradation; (R)-lactate from methylglyoxal: step 1/2.</text>
</comment>
<name>A0A0F3K5V9_9GAMM</name>